<accession>A0A098VVA8</accession>
<keyword evidence="7" id="KW-1185">Reference proteome</keyword>
<dbReference type="InterPro" id="IPR008271">
    <property type="entry name" value="Ser/Thr_kinase_AS"/>
</dbReference>
<keyword evidence="4" id="KW-0723">Serine/threonine-protein kinase</keyword>
<dbReference type="PANTHER" id="PTHR24346">
    <property type="entry name" value="MAP/MICROTUBULE AFFINITY-REGULATING KINASE"/>
    <property type="match status" value="1"/>
</dbReference>
<dbReference type="PANTHER" id="PTHR24346:SF30">
    <property type="entry name" value="MATERNAL EMBRYONIC LEUCINE ZIPPER KINASE"/>
    <property type="match status" value="1"/>
</dbReference>
<evidence type="ECO:0000256" key="4">
    <source>
        <dbReference type="RuleBase" id="RU000304"/>
    </source>
</evidence>
<dbReference type="GO" id="GO:0005524">
    <property type="term" value="F:ATP binding"/>
    <property type="evidence" value="ECO:0007669"/>
    <property type="project" value="UniProtKB-UniRule"/>
</dbReference>
<dbReference type="InterPro" id="IPR011009">
    <property type="entry name" value="Kinase-like_dom_sf"/>
</dbReference>
<dbReference type="RefSeq" id="XP_013239230.1">
    <property type="nucleotide sequence ID" value="XM_013383776.1"/>
</dbReference>
<dbReference type="GO" id="GO:0035556">
    <property type="term" value="P:intracellular signal transduction"/>
    <property type="evidence" value="ECO:0007669"/>
    <property type="project" value="TreeGrafter"/>
</dbReference>
<keyword evidence="4" id="KW-0808">Transferase</keyword>
<feature type="domain" description="Protein kinase" evidence="5">
    <location>
        <begin position="3"/>
        <end position="260"/>
    </location>
</feature>
<protein>
    <recommendedName>
        <fullName evidence="5">Protein kinase domain-containing protein</fullName>
    </recommendedName>
</protein>
<gene>
    <name evidence="6" type="ORF">DI09_134p20</name>
</gene>
<dbReference type="SMART" id="SM00220">
    <property type="entry name" value="S_TKc"/>
    <property type="match status" value="1"/>
</dbReference>
<keyword evidence="2 3" id="KW-0067">ATP-binding</keyword>
<evidence type="ECO:0000259" key="5">
    <source>
        <dbReference type="PROSITE" id="PS50011"/>
    </source>
</evidence>
<name>A0A098VVA8_9MICR</name>
<dbReference type="PROSITE" id="PS00107">
    <property type="entry name" value="PROTEIN_KINASE_ATP"/>
    <property type="match status" value="1"/>
</dbReference>
<dbReference type="InterPro" id="IPR017441">
    <property type="entry name" value="Protein_kinase_ATP_BS"/>
</dbReference>
<dbReference type="PROSITE" id="PS00108">
    <property type="entry name" value="PROTEIN_KINASE_ST"/>
    <property type="match status" value="1"/>
</dbReference>
<keyword evidence="1 3" id="KW-0547">Nucleotide-binding</keyword>
<dbReference type="GO" id="GO:0004674">
    <property type="term" value="F:protein serine/threonine kinase activity"/>
    <property type="evidence" value="ECO:0007669"/>
    <property type="project" value="UniProtKB-KW"/>
</dbReference>
<dbReference type="SUPFAM" id="SSF56112">
    <property type="entry name" value="Protein kinase-like (PK-like)"/>
    <property type="match status" value="1"/>
</dbReference>
<evidence type="ECO:0000256" key="2">
    <source>
        <dbReference type="ARBA" id="ARBA00022840"/>
    </source>
</evidence>
<comment type="similarity">
    <text evidence="4">Belongs to the protein kinase superfamily.</text>
</comment>
<dbReference type="InterPro" id="IPR000719">
    <property type="entry name" value="Prot_kinase_dom"/>
</dbReference>
<proteinExistence type="inferred from homology"/>
<dbReference type="Pfam" id="PF00069">
    <property type="entry name" value="Pkinase"/>
    <property type="match status" value="1"/>
</dbReference>
<dbReference type="EMBL" id="JMKJ01000038">
    <property type="protein sequence ID" value="KGG52794.1"/>
    <property type="molecule type" value="Genomic_DNA"/>
</dbReference>
<dbReference type="HOGENOM" id="CLU_602813_0_0_1"/>
<comment type="caution">
    <text evidence="6">The sequence shown here is derived from an EMBL/GenBank/DDBJ whole genome shotgun (WGS) entry which is preliminary data.</text>
</comment>
<feature type="binding site" evidence="3">
    <location>
        <position position="41"/>
    </location>
    <ligand>
        <name>ATP</name>
        <dbReference type="ChEBI" id="CHEBI:30616"/>
    </ligand>
</feature>
<dbReference type="Proteomes" id="UP000029725">
    <property type="component" value="Unassembled WGS sequence"/>
</dbReference>
<dbReference type="VEuPathDB" id="MicrosporidiaDB:DI09_134p20"/>
<dbReference type="GO" id="GO:0005737">
    <property type="term" value="C:cytoplasm"/>
    <property type="evidence" value="ECO:0007669"/>
    <property type="project" value="TreeGrafter"/>
</dbReference>
<evidence type="ECO:0000256" key="1">
    <source>
        <dbReference type="ARBA" id="ARBA00022741"/>
    </source>
</evidence>
<dbReference type="FunFam" id="1.10.510.10:FF:000571">
    <property type="entry name" value="Maternal embryonic leucine zipper kinase"/>
    <property type="match status" value="1"/>
</dbReference>
<evidence type="ECO:0000313" key="6">
    <source>
        <dbReference type="EMBL" id="KGG52794.1"/>
    </source>
</evidence>
<dbReference type="Gene3D" id="1.10.510.10">
    <property type="entry name" value="Transferase(Phosphotransferase) domain 1"/>
    <property type="match status" value="1"/>
</dbReference>
<dbReference type="OrthoDB" id="193931at2759"/>
<organism evidence="6 7">
    <name type="scientific">Mitosporidium daphniae</name>
    <dbReference type="NCBI Taxonomy" id="1485682"/>
    <lineage>
        <taxon>Eukaryota</taxon>
        <taxon>Fungi</taxon>
        <taxon>Fungi incertae sedis</taxon>
        <taxon>Microsporidia</taxon>
        <taxon>Mitosporidium</taxon>
    </lineage>
</organism>
<evidence type="ECO:0000256" key="3">
    <source>
        <dbReference type="PROSITE-ProRule" id="PRU10141"/>
    </source>
</evidence>
<dbReference type="GeneID" id="25258316"/>
<dbReference type="AlphaFoldDB" id="A0A098VVA8"/>
<evidence type="ECO:0000313" key="7">
    <source>
        <dbReference type="Proteomes" id="UP000029725"/>
    </source>
</evidence>
<keyword evidence="4" id="KW-0418">Kinase</keyword>
<dbReference type="PROSITE" id="PS50011">
    <property type="entry name" value="PROTEIN_KINASE_DOM"/>
    <property type="match status" value="1"/>
</dbReference>
<reference evidence="6 7" key="1">
    <citation type="submission" date="2014-04" db="EMBL/GenBank/DDBJ databases">
        <title>A new species of microsporidia sheds light on the evolution of extreme parasitism.</title>
        <authorList>
            <person name="Haag K.L."/>
            <person name="James T.Y."/>
            <person name="Larsson R."/>
            <person name="Schaer T.M."/>
            <person name="Refardt D."/>
            <person name="Pombert J.-F."/>
            <person name="Ebert D."/>
        </authorList>
    </citation>
    <scope>NUCLEOTIDE SEQUENCE [LARGE SCALE GENOMIC DNA]</scope>
    <source>
        <strain evidence="6 7">UGP3</strain>
        <tissue evidence="6">Spores</tissue>
    </source>
</reference>
<sequence length="454" mass="50338">MVYFVGELLGKGSYGNVHAGRNELTGFEVALKFIDKSAVLKKPSHYERLRREVRILRLIKEKSPFLLSLHAVHETPTHLIIVTELLKGGELISPIKEGSFKEETFAREIFGQLVSAVHLLHEHGIIHRDIKPQNVLLSADKKRLKLVDFGFATIWSQDERQRSFCGSPYYASPEMVNGIPYKGPEVDIWSLGVILYSMISGGRLPFVDNTLKGLYARIATGRADPLPGISLALGDLISCMLSPDPSTRATITQVMMHPWLSLQDQQVSDPLRIIPQFPLSLKILTHVALLLQPAQAEAHLGRPSPAKLAWLARHIQEKPFGHAAKLYLLLGHRETDGTKMPDIAVCSTPSSSSSASLSCHQQEKKGIMRFLAERFGIMSSHFQYRRKYHNSHGSKPYSQVLPLGSDGTNCKGALGGHFVMLPEELEPLPMPQPPAINSILPIPMPTSSLVSRIV</sequence>